<keyword evidence="3" id="KW-1185">Reference proteome</keyword>
<evidence type="ECO:0000313" key="2">
    <source>
        <dbReference type="EMBL" id="KAJ6989306.1"/>
    </source>
</evidence>
<protein>
    <submittedName>
        <fullName evidence="1">Uncharacterized protein</fullName>
    </submittedName>
</protein>
<proteinExistence type="predicted"/>
<dbReference type="EMBL" id="JAQIZT010000008">
    <property type="protein sequence ID" value="KAJ6989300.1"/>
    <property type="molecule type" value="Genomic_DNA"/>
</dbReference>
<gene>
    <name evidence="1" type="ORF">NC653_022010</name>
    <name evidence="2" type="ORF">NC653_022016</name>
</gene>
<dbReference type="Proteomes" id="UP001164929">
    <property type="component" value="Chromosome 8"/>
</dbReference>
<sequence length="83" mass="9639">MKTNKGRQGRWRRRQTVAFPFSIKTRWEDVIIHSLIVAINCYLASSASECPYQNSINCKKTQQLRLQLSINSIKTQQLQLTIS</sequence>
<name>A0AAD6QFB1_9ROSI</name>
<dbReference type="EMBL" id="JAQIZT010000008">
    <property type="protein sequence ID" value="KAJ6989306.1"/>
    <property type="molecule type" value="Genomic_DNA"/>
</dbReference>
<reference evidence="1" key="1">
    <citation type="journal article" date="2023" name="Mol. Ecol. Resour.">
        <title>Chromosome-level genome assembly of a triploid poplar Populus alba 'Berolinensis'.</title>
        <authorList>
            <person name="Chen S."/>
            <person name="Yu Y."/>
            <person name="Wang X."/>
            <person name="Wang S."/>
            <person name="Zhang T."/>
            <person name="Zhou Y."/>
            <person name="He R."/>
            <person name="Meng N."/>
            <person name="Wang Y."/>
            <person name="Liu W."/>
            <person name="Liu Z."/>
            <person name="Liu J."/>
            <person name="Guo Q."/>
            <person name="Huang H."/>
            <person name="Sederoff R.R."/>
            <person name="Wang G."/>
            <person name="Qu G."/>
            <person name="Chen S."/>
        </authorList>
    </citation>
    <scope>NUCLEOTIDE SEQUENCE</scope>
    <source>
        <strain evidence="1">SC-2020</strain>
    </source>
</reference>
<comment type="caution">
    <text evidence="1">The sequence shown here is derived from an EMBL/GenBank/DDBJ whole genome shotgun (WGS) entry which is preliminary data.</text>
</comment>
<dbReference type="AlphaFoldDB" id="A0AAD6QFB1"/>
<evidence type="ECO:0000313" key="1">
    <source>
        <dbReference type="EMBL" id="KAJ6989300.1"/>
    </source>
</evidence>
<accession>A0AAD6QFB1</accession>
<evidence type="ECO:0000313" key="3">
    <source>
        <dbReference type="Proteomes" id="UP001164929"/>
    </source>
</evidence>
<organism evidence="1 3">
    <name type="scientific">Populus alba x Populus x berolinensis</name>
    <dbReference type="NCBI Taxonomy" id="444605"/>
    <lineage>
        <taxon>Eukaryota</taxon>
        <taxon>Viridiplantae</taxon>
        <taxon>Streptophyta</taxon>
        <taxon>Embryophyta</taxon>
        <taxon>Tracheophyta</taxon>
        <taxon>Spermatophyta</taxon>
        <taxon>Magnoliopsida</taxon>
        <taxon>eudicotyledons</taxon>
        <taxon>Gunneridae</taxon>
        <taxon>Pentapetalae</taxon>
        <taxon>rosids</taxon>
        <taxon>fabids</taxon>
        <taxon>Malpighiales</taxon>
        <taxon>Salicaceae</taxon>
        <taxon>Saliceae</taxon>
        <taxon>Populus</taxon>
    </lineage>
</organism>